<dbReference type="Gene3D" id="2.60.120.10">
    <property type="entry name" value="Jelly Rolls"/>
    <property type="match status" value="1"/>
</dbReference>
<dbReference type="Pfam" id="PF00027">
    <property type="entry name" value="cNMP_binding"/>
    <property type="match status" value="1"/>
</dbReference>
<dbReference type="AlphaFoldDB" id="A0AAE3H697"/>
<keyword evidence="3" id="KW-1185">Reference proteome</keyword>
<evidence type="ECO:0000313" key="3">
    <source>
        <dbReference type="Proteomes" id="UP001204144"/>
    </source>
</evidence>
<evidence type="ECO:0000259" key="1">
    <source>
        <dbReference type="Pfam" id="PF00027"/>
    </source>
</evidence>
<dbReference type="InterPro" id="IPR018490">
    <property type="entry name" value="cNMP-bd_dom_sf"/>
</dbReference>
<evidence type="ECO:0000313" key="2">
    <source>
        <dbReference type="EMBL" id="MCP9765617.1"/>
    </source>
</evidence>
<feature type="domain" description="Cyclic nucleotide-binding" evidence="1">
    <location>
        <begin position="30"/>
        <end position="116"/>
    </location>
</feature>
<comment type="caution">
    <text evidence="2">The sequence shown here is derived from an EMBL/GenBank/DDBJ whole genome shotgun (WGS) entry which is preliminary data.</text>
</comment>
<organism evidence="2 3">
    <name type="scientific">Lacihabitans soyangensis</name>
    <dbReference type="NCBI Taxonomy" id="869394"/>
    <lineage>
        <taxon>Bacteria</taxon>
        <taxon>Pseudomonadati</taxon>
        <taxon>Bacteroidota</taxon>
        <taxon>Cytophagia</taxon>
        <taxon>Cytophagales</taxon>
        <taxon>Leadbetterellaceae</taxon>
        <taxon>Lacihabitans</taxon>
    </lineage>
</organism>
<dbReference type="EMBL" id="RJUF01000185">
    <property type="protein sequence ID" value="MCP9765617.1"/>
    <property type="molecule type" value="Genomic_DNA"/>
</dbReference>
<dbReference type="RefSeq" id="WP_255039333.1">
    <property type="nucleotide sequence ID" value="NZ_RJUF01000185.1"/>
</dbReference>
<reference evidence="2 3" key="1">
    <citation type="submission" date="2018-11" db="EMBL/GenBank/DDBJ databases">
        <title>Novel bacteria species description.</title>
        <authorList>
            <person name="Han J.-H."/>
        </authorList>
    </citation>
    <scope>NUCLEOTIDE SEQUENCE [LARGE SCALE GENOMIC DNA]</scope>
    <source>
        <strain evidence="2 3">KCTC23259</strain>
    </source>
</reference>
<dbReference type="Proteomes" id="UP001204144">
    <property type="component" value="Unassembled WGS sequence"/>
</dbReference>
<dbReference type="InterPro" id="IPR000595">
    <property type="entry name" value="cNMP-bd_dom"/>
</dbReference>
<protein>
    <submittedName>
        <fullName evidence="2">Crp/Fnr family transcriptional regulator</fullName>
    </submittedName>
</protein>
<gene>
    <name evidence="2" type="ORF">EGI31_21995</name>
</gene>
<accession>A0AAE3H697</accession>
<proteinExistence type="predicted"/>
<name>A0AAE3H697_9BACT</name>
<dbReference type="SUPFAM" id="SSF51206">
    <property type="entry name" value="cAMP-binding domain-like"/>
    <property type="match status" value="1"/>
</dbReference>
<sequence length="193" mass="22382">MKQKLINYFTKISPLSDAEAKAIYDGSVVKEFKKSTVLLKEGQAAQNTYFVFKGLIRQYCLMDGEEKTTAFFTEDQWVISLGNLDEEKPSAFYWVCEEDCVLLIGNDNSAQDLFKNHPRLESIARKIVENTFAEYQQTMTAYLTNTPEQRYLRLLESKPDLLQRIPQYQLASYIGVKPESLSRIRKRITRKVV</sequence>
<dbReference type="InterPro" id="IPR014710">
    <property type="entry name" value="RmlC-like_jellyroll"/>
</dbReference>